<keyword evidence="1" id="KW-0732">Signal</keyword>
<dbReference type="RefSeq" id="WP_170226504.1">
    <property type="nucleotide sequence ID" value="NZ_VIVQ01000002.1"/>
</dbReference>
<sequence>MKRTVRKTVVSVGVGAVLVTSLAACGDSVVKQSALQTQVKEKLSAVSTQTIGAVKCNGDLTAKVKKTQTCSVDVAGSQKKVTVTVNSVSGKTVQYGITKVGW</sequence>
<dbReference type="AlphaFoldDB" id="A0A561E3D8"/>
<feature type="domain" description="DUF4333" evidence="2">
    <location>
        <begin position="16"/>
        <end position="90"/>
    </location>
</feature>
<dbReference type="EMBL" id="VIVQ01000002">
    <property type="protein sequence ID" value="TWE10128.1"/>
    <property type="molecule type" value="Genomic_DNA"/>
</dbReference>
<feature type="signal peptide" evidence="1">
    <location>
        <begin position="1"/>
        <end position="23"/>
    </location>
</feature>
<evidence type="ECO:0000313" key="3">
    <source>
        <dbReference type="EMBL" id="TWE10128.1"/>
    </source>
</evidence>
<feature type="chain" id="PRO_5022213012" evidence="1">
    <location>
        <begin position="24"/>
        <end position="102"/>
    </location>
</feature>
<reference evidence="3 4" key="1">
    <citation type="submission" date="2019-06" db="EMBL/GenBank/DDBJ databases">
        <title>Sequencing the genomes of 1000 actinobacteria strains.</title>
        <authorList>
            <person name="Klenk H.-P."/>
        </authorList>
    </citation>
    <scope>NUCLEOTIDE SEQUENCE [LARGE SCALE GENOMIC DNA]</scope>
    <source>
        <strain evidence="3 4">DSM 19560</strain>
    </source>
</reference>
<dbReference type="Proteomes" id="UP000318297">
    <property type="component" value="Unassembled WGS sequence"/>
</dbReference>
<evidence type="ECO:0000259" key="2">
    <source>
        <dbReference type="Pfam" id="PF14230"/>
    </source>
</evidence>
<dbReference type="InterPro" id="IPR025637">
    <property type="entry name" value="DUF4333"/>
</dbReference>
<comment type="caution">
    <text evidence="3">The sequence shown here is derived from an EMBL/GenBank/DDBJ whole genome shotgun (WGS) entry which is preliminary data.</text>
</comment>
<keyword evidence="4" id="KW-1185">Reference proteome</keyword>
<gene>
    <name evidence="3" type="ORF">BKA23_2480</name>
</gene>
<dbReference type="Pfam" id="PF14230">
    <property type="entry name" value="DUF4333"/>
    <property type="match status" value="1"/>
</dbReference>
<accession>A0A561E3D8</accession>
<evidence type="ECO:0000256" key="1">
    <source>
        <dbReference type="SAM" id="SignalP"/>
    </source>
</evidence>
<evidence type="ECO:0000313" key="4">
    <source>
        <dbReference type="Proteomes" id="UP000318297"/>
    </source>
</evidence>
<organism evidence="3 4">
    <name type="scientific">Rudaeicoccus suwonensis</name>
    <dbReference type="NCBI Taxonomy" id="657409"/>
    <lineage>
        <taxon>Bacteria</taxon>
        <taxon>Bacillati</taxon>
        <taxon>Actinomycetota</taxon>
        <taxon>Actinomycetes</taxon>
        <taxon>Micrococcales</taxon>
        <taxon>Dermacoccaceae</taxon>
        <taxon>Rudaeicoccus</taxon>
    </lineage>
</organism>
<name>A0A561E3D8_9MICO</name>
<dbReference type="PROSITE" id="PS51257">
    <property type="entry name" value="PROKAR_LIPOPROTEIN"/>
    <property type="match status" value="1"/>
</dbReference>
<proteinExistence type="predicted"/>
<protein>
    <submittedName>
        <fullName evidence="3">Uncharacterized protein DUF4333</fullName>
    </submittedName>
</protein>